<evidence type="ECO:0000313" key="4">
    <source>
        <dbReference type="Proteomes" id="UP000237968"/>
    </source>
</evidence>
<evidence type="ECO:0000313" key="3">
    <source>
        <dbReference type="EMBL" id="PRP95397.1"/>
    </source>
</evidence>
<name>A0A2S9XRA2_9BACT</name>
<feature type="chain" id="PRO_5015467674" evidence="2">
    <location>
        <begin position="23"/>
        <end position="459"/>
    </location>
</feature>
<dbReference type="AlphaFoldDB" id="A0A2S9XRA2"/>
<feature type="signal peptide" evidence="2">
    <location>
        <begin position="1"/>
        <end position="22"/>
    </location>
</feature>
<dbReference type="RefSeq" id="WP_181197967.1">
    <property type="nucleotide sequence ID" value="NZ_PVNK01000171.1"/>
</dbReference>
<evidence type="ECO:0000256" key="2">
    <source>
        <dbReference type="SAM" id="SignalP"/>
    </source>
</evidence>
<dbReference type="SUPFAM" id="SSF101898">
    <property type="entry name" value="NHL repeat"/>
    <property type="match status" value="1"/>
</dbReference>
<dbReference type="EMBL" id="PVNK01000171">
    <property type="protein sequence ID" value="PRP95397.1"/>
    <property type="molecule type" value="Genomic_DNA"/>
</dbReference>
<keyword evidence="4" id="KW-1185">Reference proteome</keyword>
<protein>
    <submittedName>
        <fullName evidence="3">Uncharacterized protein</fullName>
    </submittedName>
</protein>
<feature type="region of interest" description="Disordered" evidence="1">
    <location>
        <begin position="21"/>
        <end position="78"/>
    </location>
</feature>
<feature type="compositionally biased region" description="Acidic residues" evidence="1">
    <location>
        <begin position="42"/>
        <end position="75"/>
    </location>
</feature>
<evidence type="ECO:0000256" key="1">
    <source>
        <dbReference type="SAM" id="MobiDB-lite"/>
    </source>
</evidence>
<reference evidence="3 4" key="1">
    <citation type="submission" date="2018-03" db="EMBL/GenBank/DDBJ databases">
        <title>Draft Genome Sequences of the Obligatory Marine Myxobacteria Enhygromyxa salina SWB005.</title>
        <authorList>
            <person name="Poehlein A."/>
            <person name="Moghaddam J.A."/>
            <person name="Harms H."/>
            <person name="Alanjari M."/>
            <person name="Koenig G.M."/>
            <person name="Daniel R."/>
            <person name="Schaeberle T.F."/>
        </authorList>
    </citation>
    <scope>NUCLEOTIDE SEQUENCE [LARGE SCALE GENOMIC DNA]</scope>
    <source>
        <strain evidence="3 4">SWB005</strain>
    </source>
</reference>
<gene>
    <name evidence="3" type="ORF">ENSA5_39820</name>
</gene>
<organism evidence="3 4">
    <name type="scientific">Enhygromyxa salina</name>
    <dbReference type="NCBI Taxonomy" id="215803"/>
    <lineage>
        <taxon>Bacteria</taxon>
        <taxon>Pseudomonadati</taxon>
        <taxon>Myxococcota</taxon>
        <taxon>Polyangia</taxon>
        <taxon>Nannocystales</taxon>
        <taxon>Nannocystaceae</taxon>
        <taxon>Enhygromyxa</taxon>
    </lineage>
</organism>
<sequence>MRSSSTTTALFWILAALGPAWGCGDDGTGSETPAPETSGDGDSGDGDGDSGDGDTGDGDGDGDSGDGDGDGDGEGAEPCSFEFEATQMKTNGQIHAAFDVDVGPTGEFVAVGRIANDSSDAWIAKFSADGEMAWEQVVDGGGGYDFASGVALDDAGDLIVVGSLQGNTNKDLWIEKRSGADGSTAWTVMEVSNFDGDNEPGDVELGADGSIFVSGSVRMGDDDTDVWVRKLSSADGAAAWTATYSGNTDMSGFSIDKGSQLAPAPDGSVYVSAEEGVDFETRDAILLEFGPDGGAAQWKLAPGSSDDPHIHSSGGVAAGPDGEAYFAMVQANGIERLWLHRVSASGEVEWTMTEDDFVYEPTRGWSITGLDIGADGNLTIGGSLRNEETGEGIDWSEVWVANISRAGQGVCIEAHTWQNEHIIPASTFNYGLAEGPGGTVVVGEIRDGPENYLWVGGFN</sequence>
<proteinExistence type="predicted"/>
<dbReference type="Proteomes" id="UP000237968">
    <property type="component" value="Unassembled WGS sequence"/>
</dbReference>
<comment type="caution">
    <text evidence="3">The sequence shown here is derived from an EMBL/GenBank/DDBJ whole genome shotgun (WGS) entry which is preliminary data.</text>
</comment>
<accession>A0A2S9XRA2</accession>
<keyword evidence="2" id="KW-0732">Signal</keyword>